<dbReference type="AlphaFoldDB" id="A0A8J2ECH8"/>
<evidence type="ECO:0000313" key="2">
    <source>
        <dbReference type="Proteomes" id="UP000786811"/>
    </source>
</evidence>
<accession>A0A8J2ECH8</accession>
<dbReference type="OrthoDB" id="7681126at2759"/>
<sequence length="159" mass="18472">MSPKHRILANYIDVYIELTTKKLTSTKKVFYMMLNAGVTPKGRRIVEEEAWNKVSSINDSNHFLTFDIHIKGPTILTQILKTAMLLYKTMFFEIITDDCLDYIKAIRIILPEMIPKEVHLLYSGAGRIEFITHQYGSQNRTLKVLTTLIQIIDMFNKMN</sequence>
<proteinExistence type="predicted"/>
<gene>
    <name evidence="1" type="ORF">HICCMSTLAB_LOCUS1588</name>
</gene>
<comment type="caution">
    <text evidence="1">The sequence shown here is derived from an EMBL/GenBank/DDBJ whole genome shotgun (WGS) entry which is preliminary data.</text>
</comment>
<evidence type="ECO:0000313" key="1">
    <source>
        <dbReference type="EMBL" id="CAG5075434.1"/>
    </source>
</evidence>
<protein>
    <submittedName>
        <fullName evidence="1">Uncharacterized protein</fullName>
    </submittedName>
</protein>
<reference evidence="1" key="1">
    <citation type="submission" date="2021-04" db="EMBL/GenBank/DDBJ databases">
        <authorList>
            <person name="Chebbi M.A.C M."/>
        </authorList>
    </citation>
    <scope>NUCLEOTIDE SEQUENCE</scope>
</reference>
<dbReference type="EMBL" id="CAJNRD030001116">
    <property type="protein sequence ID" value="CAG5075434.1"/>
    <property type="molecule type" value="Genomic_DNA"/>
</dbReference>
<dbReference type="Proteomes" id="UP000786811">
    <property type="component" value="Unassembled WGS sequence"/>
</dbReference>
<organism evidence="1 2">
    <name type="scientific">Cotesia congregata</name>
    <name type="common">Parasitoid wasp</name>
    <name type="synonym">Apanteles congregatus</name>
    <dbReference type="NCBI Taxonomy" id="51543"/>
    <lineage>
        <taxon>Eukaryota</taxon>
        <taxon>Metazoa</taxon>
        <taxon>Ecdysozoa</taxon>
        <taxon>Arthropoda</taxon>
        <taxon>Hexapoda</taxon>
        <taxon>Insecta</taxon>
        <taxon>Pterygota</taxon>
        <taxon>Neoptera</taxon>
        <taxon>Endopterygota</taxon>
        <taxon>Hymenoptera</taxon>
        <taxon>Apocrita</taxon>
        <taxon>Ichneumonoidea</taxon>
        <taxon>Braconidae</taxon>
        <taxon>Microgastrinae</taxon>
        <taxon>Cotesia</taxon>
    </lineage>
</organism>
<keyword evidence="2" id="KW-1185">Reference proteome</keyword>
<name>A0A8J2ECH8_COTCN</name>